<dbReference type="GO" id="GO:0005525">
    <property type="term" value="F:GTP binding"/>
    <property type="evidence" value="ECO:0007669"/>
    <property type="project" value="UniProtKB-KW"/>
</dbReference>
<reference evidence="14" key="1">
    <citation type="journal article" date="2012" name="Nature">
        <title>The oyster genome reveals stress adaptation and complexity of shell formation.</title>
        <authorList>
            <person name="Zhang G."/>
            <person name="Fang X."/>
            <person name="Guo X."/>
            <person name="Li L."/>
            <person name="Luo R."/>
            <person name="Xu F."/>
            <person name="Yang P."/>
            <person name="Zhang L."/>
            <person name="Wang X."/>
            <person name="Qi H."/>
            <person name="Xiong Z."/>
            <person name="Que H."/>
            <person name="Xie Y."/>
            <person name="Holland P.W."/>
            <person name="Paps J."/>
            <person name="Zhu Y."/>
            <person name="Wu F."/>
            <person name="Chen Y."/>
            <person name="Wang J."/>
            <person name="Peng C."/>
            <person name="Meng J."/>
            <person name="Yang L."/>
            <person name="Liu J."/>
            <person name="Wen B."/>
            <person name="Zhang N."/>
            <person name="Huang Z."/>
            <person name="Zhu Q."/>
            <person name="Feng Y."/>
            <person name="Mount A."/>
            <person name="Hedgecock D."/>
            <person name="Xu Z."/>
            <person name="Liu Y."/>
            <person name="Domazet-Loso T."/>
            <person name="Du Y."/>
            <person name="Sun X."/>
            <person name="Zhang S."/>
            <person name="Liu B."/>
            <person name="Cheng P."/>
            <person name="Jiang X."/>
            <person name="Li J."/>
            <person name="Fan D."/>
            <person name="Wang W."/>
            <person name="Fu W."/>
            <person name="Wang T."/>
            <person name="Wang B."/>
            <person name="Zhang J."/>
            <person name="Peng Z."/>
            <person name="Li Y."/>
            <person name="Li N."/>
            <person name="Wang J."/>
            <person name="Chen M."/>
            <person name="He Y."/>
            <person name="Tan F."/>
            <person name="Song X."/>
            <person name="Zheng Q."/>
            <person name="Huang R."/>
            <person name="Yang H."/>
            <person name="Du X."/>
            <person name="Chen L."/>
            <person name="Yang M."/>
            <person name="Gaffney P.M."/>
            <person name="Wang S."/>
            <person name="Luo L."/>
            <person name="She Z."/>
            <person name="Ming Y."/>
            <person name="Huang W."/>
            <person name="Zhang S."/>
            <person name="Huang B."/>
            <person name="Zhang Y."/>
            <person name="Qu T."/>
            <person name="Ni P."/>
            <person name="Miao G."/>
            <person name="Wang J."/>
            <person name="Wang Q."/>
            <person name="Steinberg C.E."/>
            <person name="Wang H."/>
            <person name="Li N."/>
            <person name="Qian L."/>
            <person name="Zhang G."/>
            <person name="Li Y."/>
            <person name="Yang H."/>
            <person name="Liu X."/>
            <person name="Wang J."/>
            <person name="Yin Y."/>
            <person name="Wang J."/>
        </authorList>
    </citation>
    <scope>NUCLEOTIDE SEQUENCE [LARGE SCALE GENOMIC DNA]</scope>
    <source>
        <strain evidence="14">05x7-T-G4-1.051#20</strain>
    </source>
</reference>
<dbReference type="InterPro" id="IPR001304">
    <property type="entry name" value="C-type_lectin-like"/>
</dbReference>
<keyword evidence="10" id="KW-0449">Lipoprotein</keyword>
<evidence type="ECO:0000256" key="2">
    <source>
        <dbReference type="ARBA" id="ARBA00010290"/>
    </source>
</evidence>
<evidence type="ECO:0000256" key="1">
    <source>
        <dbReference type="ARBA" id="ARBA00004555"/>
    </source>
</evidence>
<dbReference type="Pfam" id="PF00059">
    <property type="entry name" value="Lectin_C"/>
    <property type="match status" value="1"/>
</dbReference>
<feature type="binding site" evidence="11">
    <location>
        <begin position="23"/>
        <end position="30"/>
    </location>
    <ligand>
        <name>GTP</name>
        <dbReference type="ChEBI" id="CHEBI:37565"/>
    </ligand>
</feature>
<comment type="similarity">
    <text evidence="2 13">Belongs to the small GTPase superfamily. Arf family.</text>
</comment>
<dbReference type="SMART" id="SM00175">
    <property type="entry name" value="RAB"/>
    <property type="match status" value="1"/>
</dbReference>
<organism evidence="14">
    <name type="scientific">Magallana gigas</name>
    <name type="common">Pacific oyster</name>
    <name type="synonym">Crassostrea gigas</name>
    <dbReference type="NCBI Taxonomy" id="29159"/>
    <lineage>
        <taxon>Eukaryota</taxon>
        <taxon>Metazoa</taxon>
        <taxon>Spiralia</taxon>
        <taxon>Lophotrochozoa</taxon>
        <taxon>Mollusca</taxon>
        <taxon>Bivalvia</taxon>
        <taxon>Autobranchia</taxon>
        <taxon>Pteriomorphia</taxon>
        <taxon>Ostreida</taxon>
        <taxon>Ostreoidea</taxon>
        <taxon>Ostreidae</taxon>
        <taxon>Magallana</taxon>
    </lineage>
</organism>
<dbReference type="InterPro" id="IPR006689">
    <property type="entry name" value="Small_GTPase_ARF/SAR"/>
</dbReference>
<evidence type="ECO:0000256" key="9">
    <source>
        <dbReference type="ARBA" id="ARBA00023134"/>
    </source>
</evidence>
<dbReference type="GO" id="GO:0003924">
    <property type="term" value="F:GTPase activity"/>
    <property type="evidence" value="ECO:0007669"/>
    <property type="project" value="InterPro"/>
</dbReference>
<keyword evidence="6" id="KW-0931">ER-Golgi transport</keyword>
<dbReference type="PANTHER" id="PTHR11711">
    <property type="entry name" value="ADP RIBOSYLATION FACTOR-RELATED"/>
    <property type="match status" value="1"/>
</dbReference>
<dbReference type="PROSITE" id="PS50041">
    <property type="entry name" value="C_TYPE_LECTIN_2"/>
    <property type="match status" value="1"/>
</dbReference>
<dbReference type="NCBIfam" id="TIGR00231">
    <property type="entry name" value="small_GTP"/>
    <property type="match status" value="1"/>
</dbReference>
<dbReference type="SMART" id="SM00034">
    <property type="entry name" value="CLECT"/>
    <property type="match status" value="1"/>
</dbReference>
<keyword evidence="12" id="KW-0479">Metal-binding</keyword>
<evidence type="ECO:0000256" key="6">
    <source>
        <dbReference type="ARBA" id="ARBA00022892"/>
    </source>
</evidence>
<evidence type="ECO:0000313" key="14">
    <source>
        <dbReference type="EMBL" id="EKC43075.1"/>
    </source>
</evidence>
<dbReference type="HOGENOM" id="CLU_984316_0_0_1"/>
<dbReference type="FunFam" id="3.40.50.300:FF:003500">
    <property type="entry name" value="ADP-ribosylation factor 1"/>
    <property type="match status" value="1"/>
</dbReference>
<dbReference type="InterPro" id="IPR027417">
    <property type="entry name" value="P-loop_NTPase"/>
</dbReference>
<dbReference type="PROSITE" id="PS51417">
    <property type="entry name" value="ARF"/>
    <property type="match status" value="1"/>
</dbReference>
<evidence type="ECO:0000256" key="3">
    <source>
        <dbReference type="ARBA" id="ARBA00022448"/>
    </source>
</evidence>
<keyword evidence="5 11" id="KW-0547">Nucleotide-binding</keyword>
<keyword evidence="9 11" id="KW-0342">GTP-binding</keyword>
<evidence type="ECO:0000256" key="5">
    <source>
        <dbReference type="ARBA" id="ARBA00022741"/>
    </source>
</evidence>
<dbReference type="GO" id="GO:0015031">
    <property type="term" value="P:protein transport"/>
    <property type="evidence" value="ECO:0007669"/>
    <property type="project" value="UniProtKB-KW"/>
</dbReference>
<dbReference type="GO" id="GO:0016192">
    <property type="term" value="P:vesicle-mediated transport"/>
    <property type="evidence" value="ECO:0007669"/>
    <property type="project" value="UniProtKB-KW"/>
</dbReference>
<dbReference type="AlphaFoldDB" id="K1RNC3"/>
<proteinExistence type="inferred from homology"/>
<dbReference type="CDD" id="cd00037">
    <property type="entry name" value="CLECT"/>
    <property type="match status" value="1"/>
</dbReference>
<dbReference type="InParanoid" id="K1RNC3"/>
<comment type="subcellular location">
    <subcellularLocation>
        <location evidence="1">Golgi apparatus</location>
    </subcellularLocation>
</comment>
<protein>
    <submittedName>
        <fullName evidence="14">ADP-ribosylation factor H</fullName>
    </submittedName>
</protein>
<dbReference type="InterPro" id="IPR016186">
    <property type="entry name" value="C-type_lectin-like/link_sf"/>
</dbReference>
<evidence type="ECO:0000256" key="8">
    <source>
        <dbReference type="ARBA" id="ARBA00023034"/>
    </source>
</evidence>
<dbReference type="CDD" id="cd00878">
    <property type="entry name" value="Arf_Arl"/>
    <property type="match status" value="1"/>
</dbReference>
<dbReference type="SUPFAM" id="SSF56436">
    <property type="entry name" value="C-type lectin-like"/>
    <property type="match status" value="1"/>
</dbReference>
<keyword evidence="4" id="KW-0519">Myristate</keyword>
<dbReference type="EMBL" id="JH816290">
    <property type="protein sequence ID" value="EKC43075.1"/>
    <property type="molecule type" value="Genomic_DNA"/>
</dbReference>
<dbReference type="InterPro" id="IPR024156">
    <property type="entry name" value="Small_GTPase_ARF"/>
</dbReference>
<dbReference type="PRINTS" id="PR00328">
    <property type="entry name" value="SAR1GTPBP"/>
</dbReference>
<evidence type="ECO:0000256" key="7">
    <source>
        <dbReference type="ARBA" id="ARBA00022927"/>
    </source>
</evidence>
<evidence type="ECO:0000256" key="10">
    <source>
        <dbReference type="ARBA" id="ARBA00023288"/>
    </source>
</evidence>
<sequence length="283" mass="31883">MGCTSSMSRKNSEATSFRLILVGLDGAGKTSLLYKLSLGDFVTTKPTLGFNVETISYNNNTITLWDMGGTPSIRRLWKHYYLNCHGMLFVIDGSARDRLQDADDLLTSLLMEKELHGIPMVFLANKKDIEACPNGWITYNQNCYLVLTIQATWGAASSYCQAFRAKLAEPRTVQEAHFLSVMTYPVGGIYWIGVTDIAVEGDWIFASDSSYVNSSYWHSTEPSGKPLENCVVMRDTFMGYWDDVLCSTEAGFVCEKIDTYRSWAELTKDITARDLNERDSHER</sequence>
<dbReference type="Gene3D" id="3.10.100.10">
    <property type="entry name" value="Mannose-Binding Protein A, subunit A"/>
    <property type="match status" value="1"/>
</dbReference>
<dbReference type="GO" id="GO:0046872">
    <property type="term" value="F:metal ion binding"/>
    <property type="evidence" value="ECO:0007669"/>
    <property type="project" value="UniProtKB-KW"/>
</dbReference>
<evidence type="ECO:0000256" key="12">
    <source>
        <dbReference type="PIRSR" id="PIRSR606689-2"/>
    </source>
</evidence>
<dbReference type="SMART" id="SM00178">
    <property type="entry name" value="SAR"/>
    <property type="match status" value="1"/>
</dbReference>
<dbReference type="Gene3D" id="3.40.50.300">
    <property type="entry name" value="P-loop containing nucleotide triphosphate hydrolases"/>
    <property type="match status" value="1"/>
</dbReference>
<feature type="binding site" evidence="11">
    <location>
        <begin position="125"/>
        <end position="128"/>
    </location>
    <ligand>
        <name>GTP</name>
        <dbReference type="ChEBI" id="CHEBI:37565"/>
    </ligand>
</feature>
<evidence type="ECO:0000256" key="4">
    <source>
        <dbReference type="ARBA" id="ARBA00022707"/>
    </source>
</evidence>
<evidence type="ECO:0000256" key="11">
    <source>
        <dbReference type="PIRSR" id="PIRSR606689-1"/>
    </source>
</evidence>
<accession>K1RNC3</accession>
<keyword evidence="8" id="KW-0333">Golgi apparatus</keyword>
<dbReference type="SUPFAM" id="SSF52540">
    <property type="entry name" value="P-loop containing nucleoside triphosphate hydrolases"/>
    <property type="match status" value="1"/>
</dbReference>
<dbReference type="GO" id="GO:0005794">
    <property type="term" value="C:Golgi apparatus"/>
    <property type="evidence" value="ECO:0007669"/>
    <property type="project" value="UniProtKB-SubCell"/>
</dbReference>
<evidence type="ECO:0000256" key="13">
    <source>
        <dbReference type="RuleBase" id="RU003925"/>
    </source>
</evidence>
<dbReference type="SMART" id="SM00177">
    <property type="entry name" value="ARF"/>
    <property type="match status" value="1"/>
</dbReference>
<keyword evidence="3" id="KW-0813">Transport</keyword>
<feature type="binding site" evidence="12">
    <location>
        <position position="47"/>
    </location>
    <ligand>
        <name>Mg(2+)</name>
        <dbReference type="ChEBI" id="CHEBI:18420"/>
    </ligand>
</feature>
<keyword evidence="7" id="KW-0653">Protein transport</keyword>
<keyword evidence="12" id="KW-0460">Magnesium</keyword>
<feature type="binding site" evidence="12">
    <location>
        <position position="30"/>
    </location>
    <ligand>
        <name>Mg(2+)</name>
        <dbReference type="ChEBI" id="CHEBI:18420"/>
    </ligand>
</feature>
<dbReference type="InterPro" id="IPR016187">
    <property type="entry name" value="CTDL_fold"/>
</dbReference>
<dbReference type="Pfam" id="PF00025">
    <property type="entry name" value="Arf"/>
    <property type="match status" value="1"/>
</dbReference>
<name>K1RNC3_MAGGI</name>
<dbReference type="InterPro" id="IPR005225">
    <property type="entry name" value="Small_GTP-bd"/>
</dbReference>
<feature type="binding site" evidence="11">
    <location>
        <position position="69"/>
    </location>
    <ligand>
        <name>GTP</name>
        <dbReference type="ChEBI" id="CHEBI:37565"/>
    </ligand>
</feature>
<gene>
    <name evidence="14" type="ORF">CGI_10015534</name>
</gene>